<feature type="region of interest" description="Disordered" evidence="1">
    <location>
        <begin position="172"/>
        <end position="259"/>
    </location>
</feature>
<evidence type="ECO:0000313" key="2">
    <source>
        <dbReference type="EMBL" id="EGG24579.1"/>
    </source>
</evidence>
<dbReference type="GeneID" id="14877411"/>
<evidence type="ECO:0000256" key="1">
    <source>
        <dbReference type="SAM" id="MobiDB-lite"/>
    </source>
</evidence>
<feature type="region of interest" description="Disordered" evidence="1">
    <location>
        <begin position="1"/>
        <end position="37"/>
    </location>
</feature>
<evidence type="ECO:0000313" key="3">
    <source>
        <dbReference type="Proteomes" id="UP000007797"/>
    </source>
</evidence>
<organism evidence="2 3">
    <name type="scientific">Cavenderia fasciculata</name>
    <name type="common">Slime mold</name>
    <name type="synonym">Dictyostelium fasciculatum</name>
    <dbReference type="NCBI Taxonomy" id="261658"/>
    <lineage>
        <taxon>Eukaryota</taxon>
        <taxon>Amoebozoa</taxon>
        <taxon>Evosea</taxon>
        <taxon>Eumycetozoa</taxon>
        <taxon>Dictyostelia</taxon>
        <taxon>Acytosteliales</taxon>
        <taxon>Cavenderiaceae</taxon>
        <taxon>Cavenderia</taxon>
    </lineage>
</organism>
<feature type="compositionally biased region" description="Low complexity" evidence="1">
    <location>
        <begin position="195"/>
        <end position="220"/>
    </location>
</feature>
<dbReference type="KEGG" id="dfa:DFA_02822"/>
<dbReference type="EMBL" id="GL883006">
    <property type="protein sequence ID" value="EGG24579.1"/>
    <property type="molecule type" value="Genomic_DNA"/>
</dbReference>
<gene>
    <name evidence="2" type="ORF">DFA_02822</name>
</gene>
<reference evidence="3" key="1">
    <citation type="journal article" date="2011" name="Genome Res.">
        <title>Phylogeny-wide analysis of social amoeba genomes highlights ancient origins for complex intercellular communication.</title>
        <authorList>
            <person name="Heidel A.J."/>
            <person name="Lawal H.M."/>
            <person name="Felder M."/>
            <person name="Schilde C."/>
            <person name="Helps N.R."/>
            <person name="Tunggal B."/>
            <person name="Rivero F."/>
            <person name="John U."/>
            <person name="Schleicher M."/>
            <person name="Eichinger L."/>
            <person name="Platzer M."/>
            <person name="Noegel A.A."/>
            <person name="Schaap P."/>
            <person name="Gloeckner G."/>
        </authorList>
    </citation>
    <scope>NUCLEOTIDE SEQUENCE [LARGE SCALE GENOMIC DNA]</scope>
    <source>
        <strain evidence="3">SH3</strain>
    </source>
</reference>
<keyword evidence="3" id="KW-1185">Reference proteome</keyword>
<proteinExistence type="predicted"/>
<feature type="compositionally biased region" description="Basic and acidic residues" evidence="1">
    <location>
        <begin position="20"/>
        <end position="37"/>
    </location>
</feature>
<dbReference type="Proteomes" id="UP000007797">
    <property type="component" value="Unassembled WGS sequence"/>
</dbReference>
<sequence>MSDEPINSKQLARGLHKASRHVDKNTSKGKYKKQERLVKEQQVKQQAELEQTEEYQMVQPRSKYSKRVIQQQSRSTIEELDRMNHTAERLNMQDLLDSSVDFIPSLSSKDNTTSYVQDYDEDGDDELSKDIDTFLNINMGEIEKMILTIPMPKRLDIDIDYFVCRTTTKNKKPTPVTLLSRKSNRHLRSAGSSLQQPQQQQNINVSKPSSPSSTTNTQKPVPIPVSTLTTKENNNNNNKESNSVQDSSNQDESKDGLQDWLDTII</sequence>
<dbReference type="OMA" id="DEPINHK"/>
<dbReference type="OrthoDB" id="21160at2759"/>
<protein>
    <submittedName>
        <fullName evidence="2">Uncharacterized protein</fullName>
    </submittedName>
</protein>
<name>F4PIJ9_CACFS</name>
<feature type="compositionally biased region" description="Polar residues" evidence="1">
    <location>
        <begin position="1"/>
        <end position="10"/>
    </location>
</feature>
<dbReference type="RefSeq" id="XP_004362430.1">
    <property type="nucleotide sequence ID" value="XM_004362373.1"/>
</dbReference>
<dbReference type="AlphaFoldDB" id="F4PIJ9"/>
<accession>F4PIJ9</accession>
<feature type="compositionally biased region" description="Low complexity" evidence="1">
    <location>
        <begin position="231"/>
        <end position="243"/>
    </location>
</feature>